<dbReference type="OrthoDB" id="5149662at2"/>
<proteinExistence type="predicted"/>
<sequence length="148" mass="15671">MNGDTIRRRPLFAAAAALLILAGCGSTDSGTARPAASAAPVSDRKSEPEVIDCSFDEPAVRPAHLILACADLGAQVEQIAWQNWGPDQAQGDGIERDNTCDPNCAAGKYVTRKVHLTLSDLARPGNVFTKVTTADAEGHTTTWPMTPR</sequence>
<dbReference type="PROSITE" id="PS51257">
    <property type="entry name" value="PROKAR_LIPOPROTEIN"/>
    <property type="match status" value="1"/>
</dbReference>
<gene>
    <name evidence="2" type="ORF">NONO_c20510</name>
</gene>
<dbReference type="STRING" id="1415166.NONO_c20510"/>
<evidence type="ECO:0000313" key="2">
    <source>
        <dbReference type="EMBL" id="AHH16851.1"/>
    </source>
</evidence>
<organism evidence="2 3">
    <name type="scientific">Nocardia nova SH22a</name>
    <dbReference type="NCBI Taxonomy" id="1415166"/>
    <lineage>
        <taxon>Bacteria</taxon>
        <taxon>Bacillati</taxon>
        <taxon>Actinomycetota</taxon>
        <taxon>Actinomycetes</taxon>
        <taxon>Mycobacteriales</taxon>
        <taxon>Nocardiaceae</taxon>
        <taxon>Nocardia</taxon>
    </lineage>
</organism>
<dbReference type="RefSeq" id="WP_025348338.1">
    <property type="nucleotide sequence ID" value="NZ_CP006850.1"/>
</dbReference>
<dbReference type="PROSITE" id="PS51318">
    <property type="entry name" value="TAT"/>
    <property type="match status" value="1"/>
</dbReference>
<keyword evidence="3" id="KW-1185">Reference proteome</keyword>
<dbReference type="AlphaFoldDB" id="W5TI21"/>
<dbReference type="EMBL" id="CP006850">
    <property type="protein sequence ID" value="AHH16851.1"/>
    <property type="molecule type" value="Genomic_DNA"/>
</dbReference>
<reference evidence="2 3" key="1">
    <citation type="journal article" date="2014" name="Appl. Environ. Microbiol.">
        <title>Insights into the Microbial Degradation of Rubber and Gutta-Percha by Analysis of the Complete Genome of Nocardia nova SH22a.</title>
        <authorList>
            <person name="Luo Q."/>
            <person name="Hiessl S."/>
            <person name="Poehlein A."/>
            <person name="Daniel R."/>
            <person name="Steinbuchel A."/>
        </authorList>
    </citation>
    <scope>NUCLEOTIDE SEQUENCE [LARGE SCALE GENOMIC DNA]</scope>
    <source>
        <strain evidence="2">SH22a</strain>
    </source>
</reference>
<evidence type="ECO:0008006" key="4">
    <source>
        <dbReference type="Google" id="ProtNLM"/>
    </source>
</evidence>
<dbReference type="HOGENOM" id="CLU_144841_0_0_11"/>
<evidence type="ECO:0000313" key="3">
    <source>
        <dbReference type="Proteomes" id="UP000019150"/>
    </source>
</evidence>
<dbReference type="KEGG" id="nno:NONO_c20510"/>
<feature type="region of interest" description="Disordered" evidence="1">
    <location>
        <begin position="27"/>
        <end position="47"/>
    </location>
</feature>
<dbReference type="Proteomes" id="UP000019150">
    <property type="component" value="Chromosome"/>
</dbReference>
<evidence type="ECO:0000256" key="1">
    <source>
        <dbReference type="SAM" id="MobiDB-lite"/>
    </source>
</evidence>
<name>W5TI21_9NOCA</name>
<protein>
    <recommendedName>
        <fullName evidence="4">Lipoprotein</fullName>
    </recommendedName>
</protein>
<dbReference type="PATRIC" id="fig|1415166.3.peg.2084"/>
<dbReference type="eggNOG" id="ENOG5033EDU">
    <property type="taxonomic scope" value="Bacteria"/>
</dbReference>
<dbReference type="InterPro" id="IPR006311">
    <property type="entry name" value="TAT_signal"/>
</dbReference>
<accession>W5TI21</accession>